<gene>
    <name evidence="1" type="ORF">ISP25_09805</name>
</gene>
<evidence type="ECO:0000313" key="1">
    <source>
        <dbReference type="EMBL" id="MFK2877361.1"/>
    </source>
</evidence>
<dbReference type="InterPro" id="IPR029058">
    <property type="entry name" value="AB_hydrolase_fold"/>
</dbReference>
<dbReference type="SUPFAM" id="SSF53474">
    <property type="entry name" value="alpha/beta-Hydrolases"/>
    <property type="match status" value="1"/>
</dbReference>
<name>A0ABW8J502_9GAMM</name>
<accession>A0ABW8J502</accession>
<dbReference type="RefSeq" id="WP_404616296.1">
    <property type="nucleotide sequence ID" value="NZ_JADIKK010000008.1"/>
</dbReference>
<comment type="caution">
    <text evidence="1">The sequence shown here is derived from an EMBL/GenBank/DDBJ whole genome shotgun (WGS) entry which is preliminary data.</text>
</comment>
<organism evidence="1 2">
    <name type="scientific">Rhodanobacter hydrolyticus</name>
    <dbReference type="NCBI Taxonomy" id="2250595"/>
    <lineage>
        <taxon>Bacteria</taxon>
        <taxon>Pseudomonadati</taxon>
        <taxon>Pseudomonadota</taxon>
        <taxon>Gammaproteobacteria</taxon>
        <taxon>Lysobacterales</taxon>
        <taxon>Rhodanobacteraceae</taxon>
        <taxon>Rhodanobacter</taxon>
    </lineage>
</organism>
<dbReference type="Proteomes" id="UP001620339">
    <property type="component" value="Unassembled WGS sequence"/>
</dbReference>
<dbReference type="Gene3D" id="3.40.50.1820">
    <property type="entry name" value="alpha/beta hydrolase"/>
    <property type="match status" value="1"/>
</dbReference>
<keyword evidence="2" id="KW-1185">Reference proteome</keyword>
<proteinExistence type="predicted"/>
<evidence type="ECO:0000313" key="2">
    <source>
        <dbReference type="Proteomes" id="UP001620339"/>
    </source>
</evidence>
<dbReference type="EMBL" id="JADIKK010000008">
    <property type="protein sequence ID" value="MFK2877361.1"/>
    <property type="molecule type" value="Genomic_DNA"/>
</dbReference>
<reference evidence="1 2" key="1">
    <citation type="submission" date="2020-10" db="EMBL/GenBank/DDBJ databases">
        <title>Phylogeny of dyella-like bacteria.</title>
        <authorList>
            <person name="Fu J."/>
        </authorList>
    </citation>
    <scope>NUCLEOTIDE SEQUENCE [LARGE SCALE GENOMIC DNA]</scope>
    <source>
        <strain evidence="1 2">KACC 19113</strain>
    </source>
</reference>
<keyword evidence="1" id="KW-0378">Hydrolase</keyword>
<sequence>MRGDPVRQWLWFAMAMVLLCLNACAMVNVSRLKPGDVVSERRNDVIGSGQLSDGTVQALNGVALTGKQCTQSFDACVGIVGHASGLDEEGRLSALSELWLGRALRADRQPVMDDATLDAYLQCARYAYAYLFYTQRTPAERVFDQRQAKVIAFYDYAVERVVGRWFQELPKLDTGWTRTDLAGWSVLRPDTDLHLRTAPTELLPASSLRFKGLRNVYRRDGFGSEFVAVTPRTADAASVPWREPRYVAMTGVLTFGGSTLDEVLGTRQVQLLVRDPYRDADASIAGRRVPLGANFTAPYGLWLARSGFAMQSIRSLLGRQGGLDSPRVLLLQPFDPNRRTVVMLHGLASSPEAWVNVANEVLGDEELRRHYQVWQVYYPTNAPIALNLMQIRRALDDTVRHFDPDGTTRATNHMMLVGHSMGGVIARLLVSSSGDKLWSLVPEGAHLSATKRAKLHQQLAPYLQFSPMPQVDAAVFLAAPHRGTPVARHRIARWIAELIRLPLGVLKEMAGVTDLLKDDSGKNAPIHVSNSVDNLSDADPFIVATANLPISPAVRYHSIVGLYKPSGSLQQSSDGVVPYASAHLDGAESEVVIPSWHSVQETPAAILELRRIMRLHLQRVNGVGTMPGKVASPD</sequence>
<protein>
    <submittedName>
        <fullName evidence="1">Alpha/beta fold hydrolase</fullName>
    </submittedName>
</protein>
<dbReference type="GO" id="GO:0016787">
    <property type="term" value="F:hydrolase activity"/>
    <property type="evidence" value="ECO:0007669"/>
    <property type="project" value="UniProtKB-KW"/>
</dbReference>